<dbReference type="Gene3D" id="3.80.10.10">
    <property type="entry name" value="Ribonuclease Inhibitor"/>
    <property type="match status" value="3"/>
</dbReference>
<dbReference type="InterPro" id="IPR051261">
    <property type="entry name" value="NLR"/>
</dbReference>
<keyword evidence="6" id="KW-1185">Reference proteome</keyword>
<accession>A0A7D9K2H8</accession>
<dbReference type="AlphaFoldDB" id="A0A7D9K2H8"/>
<dbReference type="GO" id="GO:0005524">
    <property type="term" value="F:ATP binding"/>
    <property type="evidence" value="ECO:0007669"/>
    <property type="project" value="UniProtKB-KW"/>
</dbReference>
<comment type="caution">
    <text evidence="5">The sequence shown here is derived from an EMBL/GenBank/DDBJ whole genome shotgun (WGS) entry which is preliminary data.</text>
</comment>
<dbReference type="PROSITE" id="PS50837">
    <property type="entry name" value="NACHT"/>
    <property type="match status" value="1"/>
</dbReference>
<dbReference type="OrthoDB" id="120976at2759"/>
<dbReference type="InterPro" id="IPR032675">
    <property type="entry name" value="LRR_dom_sf"/>
</dbReference>
<evidence type="ECO:0000256" key="1">
    <source>
        <dbReference type="ARBA" id="ARBA00022614"/>
    </source>
</evidence>
<evidence type="ECO:0000313" key="6">
    <source>
        <dbReference type="Proteomes" id="UP001152795"/>
    </source>
</evidence>
<dbReference type="Gene3D" id="3.40.50.300">
    <property type="entry name" value="P-loop containing nucleotide triphosphate hydrolases"/>
    <property type="match status" value="1"/>
</dbReference>
<proteinExistence type="predicted"/>
<dbReference type="Pfam" id="PF13516">
    <property type="entry name" value="LRR_6"/>
    <property type="match status" value="2"/>
</dbReference>
<sequence>QENALLGIFVSIINVVIHTERAPHKFTKDMERHEIFDVYTQVPLESISLENIKDLFYPNKDTKGNFPRSILVIGRPGIGKTILTEKILRDWAEATNQINKYYCEKIAFFFKLRWFNNTSENISLKTFLQFGTGLSDEKFESIYEEITKKPQKAILIFDGLDEFHGNRINCSDQSRMIPNDPKTCMSIMNLFVKLVLGDLLKGATVLVTGRPTADDFYSKLNFNRKVEIIGFTHDKIEEYVRQCCKENNKTGHEVKIWKHIKSSSELLNLCYIPVNCRIICVTLSECLSEPKNNTNALPKTLTKLYQDALGSYVKYDNNRNTELGNPYMTTKEALKEFQILAFGGMKNHNLIFDQESVDEQMKKSCLLNSLSNPIFPIQTQFCFVHLTIQEFLAARHFIAGLLERLKVTHGEIKLNHNHVFAMTCLMEVDNGKIAKEVCETTALNNVVRLDSAKYRASPSEMAVVSFFCKHMKNLASLELEPANAGSVQEIQELLQKRCIKQLELNGIYELVSSEPVFSAFIKLNCTLNHEHTKLTSLKLQLFSITDEELPNMCMFFENGHASHLEELYLGYATIGLFGISKLCEALNNCTELTCVYFLCVVLKYEGASVLFDTLTTGLRKLTELTFTRCSLTDRCIPSLCKALQDERCQLTVLSLWNNSISDKGACILCKALQDEHCQLTDLLLGESAIGDKGACMLFEDALTKEHCKLTKLNLREFSLTDQCIPSLCKALQDERCQLTALSLGNNAIGDEGVDRCISSLCACMLFEDALTKEHCKLTKLNLEEFSLTDQCIPNLCKALQDERCQLTVLSLRYNAIGDKDVGMLFEDALTKDHCKLTELDLISCSLTDRCIPTLCKALQDERCKLTELWLNLNEFTGKGKTLLGDLRNTCTIVNMNKYLHGGPVGDFPSFRKLISIHLNFYINHLGYVLSNVVYDVI</sequence>
<dbReference type="InterPro" id="IPR007111">
    <property type="entry name" value="NACHT_NTPase"/>
</dbReference>
<dbReference type="InterPro" id="IPR001611">
    <property type="entry name" value="Leu-rich_rpt"/>
</dbReference>
<name>A0A7D9K2H8_PARCT</name>
<dbReference type="SUPFAM" id="SSF52540">
    <property type="entry name" value="P-loop containing nucleoside triphosphate hydrolases"/>
    <property type="match status" value="1"/>
</dbReference>
<keyword evidence="2" id="KW-0677">Repeat</keyword>
<evidence type="ECO:0000256" key="3">
    <source>
        <dbReference type="ARBA" id="ARBA00022741"/>
    </source>
</evidence>
<protein>
    <submittedName>
        <fullName evidence="5">NACHT, LRR and PYD domains-containing 14-like</fullName>
    </submittedName>
</protein>
<keyword evidence="4" id="KW-0067">ATP-binding</keyword>
<dbReference type="SMART" id="SM00368">
    <property type="entry name" value="LRR_RI"/>
    <property type="match status" value="10"/>
</dbReference>
<evidence type="ECO:0000256" key="2">
    <source>
        <dbReference type="ARBA" id="ARBA00022737"/>
    </source>
</evidence>
<feature type="non-terminal residue" evidence="5">
    <location>
        <position position="1"/>
    </location>
</feature>
<keyword evidence="1" id="KW-0433">Leucine-rich repeat</keyword>
<organism evidence="5 6">
    <name type="scientific">Paramuricea clavata</name>
    <name type="common">Red gorgonian</name>
    <name type="synonym">Violescent sea-whip</name>
    <dbReference type="NCBI Taxonomy" id="317549"/>
    <lineage>
        <taxon>Eukaryota</taxon>
        <taxon>Metazoa</taxon>
        <taxon>Cnidaria</taxon>
        <taxon>Anthozoa</taxon>
        <taxon>Octocorallia</taxon>
        <taxon>Malacalcyonacea</taxon>
        <taxon>Plexauridae</taxon>
        <taxon>Paramuricea</taxon>
    </lineage>
</organism>
<feature type="non-terminal residue" evidence="5">
    <location>
        <position position="937"/>
    </location>
</feature>
<evidence type="ECO:0000256" key="4">
    <source>
        <dbReference type="ARBA" id="ARBA00022840"/>
    </source>
</evidence>
<reference evidence="5" key="1">
    <citation type="submission" date="2020-04" db="EMBL/GenBank/DDBJ databases">
        <authorList>
            <person name="Alioto T."/>
            <person name="Alioto T."/>
            <person name="Gomez Garrido J."/>
        </authorList>
    </citation>
    <scope>NUCLEOTIDE SEQUENCE</scope>
    <source>
        <strain evidence="5">A484AB</strain>
    </source>
</reference>
<dbReference type="InterPro" id="IPR027417">
    <property type="entry name" value="P-loop_NTPase"/>
</dbReference>
<dbReference type="Proteomes" id="UP001152795">
    <property type="component" value="Unassembled WGS sequence"/>
</dbReference>
<dbReference type="EMBL" id="CACRXK020025994">
    <property type="protein sequence ID" value="CAB4039877.1"/>
    <property type="molecule type" value="Genomic_DNA"/>
</dbReference>
<keyword evidence="3" id="KW-0547">Nucleotide-binding</keyword>
<gene>
    <name evidence="5" type="ORF">PACLA_8A061806</name>
</gene>
<evidence type="ECO:0000313" key="5">
    <source>
        <dbReference type="EMBL" id="CAB4039877.1"/>
    </source>
</evidence>
<dbReference type="SUPFAM" id="SSF52047">
    <property type="entry name" value="RNI-like"/>
    <property type="match status" value="1"/>
</dbReference>
<dbReference type="Pfam" id="PF05729">
    <property type="entry name" value="NACHT"/>
    <property type="match status" value="1"/>
</dbReference>
<dbReference type="PANTHER" id="PTHR24106">
    <property type="entry name" value="NACHT, LRR AND CARD DOMAINS-CONTAINING"/>
    <property type="match status" value="1"/>
</dbReference>